<evidence type="ECO:0000313" key="2">
    <source>
        <dbReference type="EMBL" id="MSV25879.1"/>
    </source>
</evidence>
<dbReference type="Pfam" id="PF19864">
    <property type="entry name" value="Radical_SAM_N2"/>
    <property type="match status" value="1"/>
</dbReference>
<feature type="domain" description="Radical SAM core" evidence="1">
    <location>
        <begin position="244"/>
        <end position="471"/>
    </location>
</feature>
<dbReference type="PANTHER" id="PTHR42731:SF5">
    <property type="entry name" value="RADICAL SAM DOMAIN PROTEIN"/>
    <property type="match status" value="1"/>
</dbReference>
<proteinExistence type="predicted"/>
<protein>
    <submittedName>
        <fullName evidence="2">TIGR03960 family B12-binding radical SAM protein</fullName>
    </submittedName>
</protein>
<dbReference type="SFLD" id="SFLDG01082">
    <property type="entry name" value="B12-binding_domain_containing"/>
    <property type="match status" value="1"/>
</dbReference>
<dbReference type="Proteomes" id="UP000430222">
    <property type="component" value="Unassembled WGS sequence"/>
</dbReference>
<organism evidence="2 3">
    <name type="scientific">Selenomonas montiformis</name>
    <dbReference type="NCBI Taxonomy" id="2652285"/>
    <lineage>
        <taxon>Bacteria</taxon>
        <taxon>Bacillati</taxon>
        <taxon>Bacillota</taxon>
        <taxon>Negativicutes</taxon>
        <taxon>Selenomonadales</taxon>
        <taxon>Selenomonadaceae</taxon>
        <taxon>Selenomonas</taxon>
    </lineage>
</organism>
<reference evidence="2 3" key="1">
    <citation type="submission" date="2019-08" db="EMBL/GenBank/DDBJ databases">
        <title>In-depth cultivation of the pig gut microbiome towards novel bacterial diversity and tailored functional studies.</title>
        <authorList>
            <person name="Wylensek D."/>
            <person name="Hitch T.C.A."/>
            <person name="Clavel T."/>
        </authorList>
    </citation>
    <scope>NUCLEOTIDE SEQUENCE [LARGE SCALE GENOMIC DNA]</scope>
    <source>
        <strain evidence="3">WCA-380-WT-3B3</strain>
    </source>
</reference>
<dbReference type="SMART" id="SM00729">
    <property type="entry name" value="Elp3"/>
    <property type="match status" value="1"/>
</dbReference>
<dbReference type="GO" id="GO:0051536">
    <property type="term" value="F:iron-sulfur cluster binding"/>
    <property type="evidence" value="ECO:0007669"/>
    <property type="project" value="InterPro"/>
</dbReference>
<dbReference type="Gene3D" id="3.40.50.280">
    <property type="entry name" value="Cobalamin-binding domain"/>
    <property type="match status" value="1"/>
</dbReference>
<dbReference type="NCBIfam" id="TIGR03960">
    <property type="entry name" value="rSAM_fuse_unch"/>
    <property type="match status" value="1"/>
</dbReference>
<dbReference type="CDD" id="cd01335">
    <property type="entry name" value="Radical_SAM"/>
    <property type="match status" value="1"/>
</dbReference>
<dbReference type="PANTHER" id="PTHR42731">
    <property type="entry name" value="SLL1084 PROTEIN"/>
    <property type="match status" value="1"/>
</dbReference>
<dbReference type="InterPro" id="IPR007197">
    <property type="entry name" value="rSAM"/>
</dbReference>
<name>A0A6I2UZL7_9FIRM</name>
<dbReference type="PROSITE" id="PS51918">
    <property type="entry name" value="RADICAL_SAM"/>
    <property type="match status" value="1"/>
</dbReference>
<dbReference type="InterPro" id="IPR045784">
    <property type="entry name" value="Radical_SAM_N2"/>
</dbReference>
<dbReference type="Pfam" id="PF04055">
    <property type="entry name" value="Radical_SAM"/>
    <property type="match status" value="1"/>
</dbReference>
<dbReference type="Gene3D" id="3.80.30.20">
    <property type="entry name" value="tm_1862 like domain"/>
    <property type="match status" value="1"/>
</dbReference>
<keyword evidence="3" id="KW-1185">Reference proteome</keyword>
<dbReference type="InterPro" id="IPR023404">
    <property type="entry name" value="rSAM_horseshoe"/>
</dbReference>
<dbReference type="InterPro" id="IPR058240">
    <property type="entry name" value="rSAM_sf"/>
</dbReference>
<sequence length="574" mass="65680">MDWELKQALRDQLGREQGYFSYPSGTRSRMALVYPNSYFVGMSNLGLHIIYALMNQRDDTACERVFLPERRERIRYEKTRTPIMSMEHQLPLYEFPLIAFVLSFEMDYFHVLRMLELGRVCLRSRERGERDPLVIAGGPCATFNPEPLAEVVDAFIIGEGEVIMPAFMDVYYEARRKGLARRELLQRLAQVPGVYVPSFYAHRYDEQGRLIAIEPEPGIPSRVSRQWVRDLDAYPAHTVVLTDHTEFNFYLIETARGCGRHCRFCMAGYCFRKPRNRSLGRITQQVREALPYGKRIGLMGAAISDYPEINALCRDILGEGLSMSVASFRADSVTADLVQSLADSGLKTLTMAPEAGSPKMRAVINKGIEEKHLFHAMEMGLAAGIRHFRLYLMVGLPFEQEEDIDAIIDLAGRLKDYMEEKGSKGTLTLSVNPFIPKPFTPFQWKPMADRRYVEKAFRKLSQAFHKRKHILVNTESVKEAYIQGVIARGDRRVGEAILKAHELGGAKAFKRALRECGLQAEDYLYRDREKDEVFPWACLDMGVRSDYLYDELLRAQQQQATIPCFDGCHRCGVC</sequence>
<accession>A0A6I2UZL7</accession>
<evidence type="ECO:0000259" key="1">
    <source>
        <dbReference type="PROSITE" id="PS51918"/>
    </source>
</evidence>
<dbReference type="SFLD" id="SFLDS00029">
    <property type="entry name" value="Radical_SAM"/>
    <property type="match status" value="1"/>
</dbReference>
<dbReference type="InterPro" id="IPR006638">
    <property type="entry name" value="Elp3/MiaA/NifB-like_rSAM"/>
</dbReference>
<dbReference type="InterPro" id="IPR023862">
    <property type="entry name" value="CHP03960_rSAM"/>
</dbReference>
<gene>
    <name evidence="2" type="ORF">FYJ78_12030</name>
</gene>
<dbReference type="SUPFAM" id="SSF102114">
    <property type="entry name" value="Radical SAM enzymes"/>
    <property type="match status" value="1"/>
</dbReference>
<dbReference type="RefSeq" id="WP_154621648.1">
    <property type="nucleotide sequence ID" value="NZ_JBQKCJ010000006.1"/>
</dbReference>
<comment type="caution">
    <text evidence="2">The sequence shown here is derived from an EMBL/GenBank/DDBJ whole genome shotgun (WGS) entry which is preliminary data.</text>
</comment>
<dbReference type="EMBL" id="VUNL01000018">
    <property type="protein sequence ID" value="MSV25879.1"/>
    <property type="molecule type" value="Genomic_DNA"/>
</dbReference>
<evidence type="ECO:0000313" key="3">
    <source>
        <dbReference type="Proteomes" id="UP000430222"/>
    </source>
</evidence>
<dbReference type="GO" id="GO:0003824">
    <property type="term" value="F:catalytic activity"/>
    <property type="evidence" value="ECO:0007669"/>
    <property type="project" value="InterPro"/>
</dbReference>
<dbReference type="AlphaFoldDB" id="A0A6I2UZL7"/>